<dbReference type="AlphaFoldDB" id="E4Y6R1"/>
<reference evidence="1" key="1">
    <citation type="journal article" date="2010" name="Science">
        <title>Plasticity of animal genome architecture unmasked by rapid evolution of a pelagic tunicate.</title>
        <authorList>
            <person name="Denoeud F."/>
            <person name="Henriet S."/>
            <person name="Mungpakdee S."/>
            <person name="Aury J.M."/>
            <person name="Da Silva C."/>
            <person name="Brinkmann H."/>
            <person name="Mikhaleva J."/>
            <person name="Olsen L.C."/>
            <person name="Jubin C."/>
            <person name="Canestro C."/>
            <person name="Bouquet J.M."/>
            <person name="Danks G."/>
            <person name="Poulain J."/>
            <person name="Campsteijn C."/>
            <person name="Adamski M."/>
            <person name="Cross I."/>
            <person name="Yadetie F."/>
            <person name="Muffato M."/>
            <person name="Louis A."/>
            <person name="Butcher S."/>
            <person name="Tsagkogeorga G."/>
            <person name="Konrad A."/>
            <person name="Singh S."/>
            <person name="Jensen M.F."/>
            <person name="Cong E.H."/>
            <person name="Eikeseth-Otteraa H."/>
            <person name="Noel B."/>
            <person name="Anthouard V."/>
            <person name="Porcel B.M."/>
            <person name="Kachouri-Lafond R."/>
            <person name="Nishino A."/>
            <person name="Ugolini M."/>
            <person name="Chourrout P."/>
            <person name="Nishida H."/>
            <person name="Aasland R."/>
            <person name="Huzurbazar S."/>
            <person name="Westhof E."/>
            <person name="Delsuc F."/>
            <person name="Lehrach H."/>
            <person name="Reinhardt R."/>
            <person name="Weissenbach J."/>
            <person name="Roy S.W."/>
            <person name="Artiguenave F."/>
            <person name="Postlethwait J.H."/>
            <person name="Manak J.R."/>
            <person name="Thompson E.M."/>
            <person name="Jaillon O."/>
            <person name="Du Pasquier L."/>
            <person name="Boudinot P."/>
            <person name="Liberles D.A."/>
            <person name="Volff J.N."/>
            <person name="Philippe H."/>
            <person name="Lenhard B."/>
            <person name="Roest Crollius H."/>
            <person name="Wincker P."/>
            <person name="Chourrout D."/>
        </authorList>
    </citation>
    <scope>NUCLEOTIDE SEQUENCE [LARGE SCALE GENOMIC DNA]</scope>
</reference>
<evidence type="ECO:0000313" key="1">
    <source>
        <dbReference type="EMBL" id="CBY31311.1"/>
    </source>
</evidence>
<dbReference type="Proteomes" id="UP000011014">
    <property type="component" value="Unassembled WGS sequence"/>
</dbReference>
<accession>E4Y6R1</accession>
<proteinExistence type="predicted"/>
<sequence length="28" mass="2987">ITKKLSKTPSPLILLLKVSTRPVVGSIP</sequence>
<organism evidence="1">
    <name type="scientific">Oikopleura dioica</name>
    <name type="common">Tunicate</name>
    <dbReference type="NCBI Taxonomy" id="34765"/>
    <lineage>
        <taxon>Eukaryota</taxon>
        <taxon>Metazoa</taxon>
        <taxon>Chordata</taxon>
        <taxon>Tunicata</taxon>
        <taxon>Appendicularia</taxon>
        <taxon>Copelata</taxon>
        <taxon>Oikopleuridae</taxon>
        <taxon>Oikopleura</taxon>
    </lineage>
</organism>
<dbReference type="EMBL" id="FN654298">
    <property type="protein sequence ID" value="CBY31311.1"/>
    <property type="molecule type" value="Genomic_DNA"/>
</dbReference>
<name>E4Y6R1_OIKDI</name>
<gene>
    <name evidence="1" type="ORF">GSOID_T00025208001</name>
</gene>
<feature type="non-terminal residue" evidence="1">
    <location>
        <position position="1"/>
    </location>
</feature>
<protein>
    <submittedName>
        <fullName evidence="1">Uncharacterized protein</fullName>
    </submittedName>
</protein>